<evidence type="ECO:0000313" key="1">
    <source>
        <dbReference type="EMBL" id="ELR21781.1"/>
    </source>
</evidence>
<reference evidence="1 2" key="1">
    <citation type="journal article" date="2013" name="Genome Biol.">
        <title>Genome of Acanthamoeba castellanii highlights extensive lateral gene transfer and early evolution of tyrosine kinase signaling.</title>
        <authorList>
            <person name="Clarke M."/>
            <person name="Lohan A.J."/>
            <person name="Liu B."/>
            <person name="Lagkouvardos I."/>
            <person name="Roy S."/>
            <person name="Zafar N."/>
            <person name="Bertelli C."/>
            <person name="Schilde C."/>
            <person name="Kianianmomeni A."/>
            <person name="Burglin T.R."/>
            <person name="Frech C."/>
            <person name="Turcotte B."/>
            <person name="Kopec K.O."/>
            <person name="Synnott J.M."/>
            <person name="Choo C."/>
            <person name="Paponov I."/>
            <person name="Finkler A."/>
            <person name="Soon Heng Tan C."/>
            <person name="Hutchins A.P."/>
            <person name="Weinmeier T."/>
            <person name="Rattei T."/>
            <person name="Chu J.S."/>
            <person name="Gimenez G."/>
            <person name="Irimia M."/>
            <person name="Rigden D.J."/>
            <person name="Fitzpatrick D.A."/>
            <person name="Lorenzo-Morales J."/>
            <person name="Bateman A."/>
            <person name="Chiu C.H."/>
            <person name="Tang P."/>
            <person name="Hegemann P."/>
            <person name="Fromm H."/>
            <person name="Raoult D."/>
            <person name="Greub G."/>
            <person name="Miranda-Saavedra D."/>
            <person name="Chen N."/>
            <person name="Nash P."/>
            <person name="Ginger M.L."/>
            <person name="Horn M."/>
            <person name="Schaap P."/>
            <person name="Caler L."/>
            <person name="Loftus B."/>
        </authorList>
    </citation>
    <scope>NUCLEOTIDE SEQUENCE [LARGE SCALE GENOMIC DNA]</scope>
    <source>
        <strain evidence="1 2">Neff</strain>
    </source>
</reference>
<dbReference type="AlphaFoldDB" id="L8HBJ8"/>
<accession>L8HBJ8</accession>
<dbReference type="Proteomes" id="UP000011083">
    <property type="component" value="Unassembled WGS sequence"/>
</dbReference>
<keyword evidence="2" id="KW-1185">Reference proteome</keyword>
<dbReference type="VEuPathDB" id="AmoebaDB:ACA1_385580"/>
<organism evidence="1 2">
    <name type="scientific">Acanthamoeba castellanii (strain ATCC 30010 / Neff)</name>
    <dbReference type="NCBI Taxonomy" id="1257118"/>
    <lineage>
        <taxon>Eukaryota</taxon>
        <taxon>Amoebozoa</taxon>
        <taxon>Discosea</taxon>
        <taxon>Longamoebia</taxon>
        <taxon>Centramoebida</taxon>
        <taxon>Acanthamoebidae</taxon>
        <taxon>Acanthamoeba</taxon>
    </lineage>
</organism>
<evidence type="ECO:0008006" key="3">
    <source>
        <dbReference type="Google" id="ProtNLM"/>
    </source>
</evidence>
<dbReference type="Gene3D" id="6.10.140.2220">
    <property type="match status" value="1"/>
</dbReference>
<dbReference type="RefSeq" id="XP_004347163.1">
    <property type="nucleotide sequence ID" value="XM_004347113.1"/>
</dbReference>
<sequence>MTRLVPNSHMGWHCRGWAAEEYGAMAKGAVKATADDDKEHKVTFLYRYIDCIRRGHFRMGDMRKLYMEARQLEKDIRPLGLRHHSEEKATVKHLMKSTPASEDHRVCKKGLVNVSYSSEEEYQRKVAAMELEAQLRGRDLILHKDMPRGVEEFVSPGAFYKVLRCSRCKTAKNVCACQKQNWPTHKKNCKAPAKPAAP</sequence>
<dbReference type="GeneID" id="14922694"/>
<dbReference type="KEGG" id="acan:ACA1_385580"/>
<name>L8HBJ8_ACACF</name>
<dbReference type="EMBL" id="KB007900">
    <property type="protein sequence ID" value="ELR21781.1"/>
    <property type="molecule type" value="Genomic_DNA"/>
</dbReference>
<evidence type="ECO:0000313" key="2">
    <source>
        <dbReference type="Proteomes" id="UP000011083"/>
    </source>
</evidence>
<proteinExistence type="predicted"/>
<protein>
    <recommendedName>
        <fullName evidence="3">MYND-type domain-containing protein</fullName>
    </recommendedName>
</protein>
<gene>
    <name evidence="1" type="ORF">ACA1_385580</name>
</gene>